<feature type="compositionally biased region" description="Polar residues" evidence="1">
    <location>
        <begin position="48"/>
        <end position="61"/>
    </location>
</feature>
<accession>A0A9P6IJL5</accession>
<proteinExistence type="predicted"/>
<comment type="caution">
    <text evidence="2">The sequence shown here is derived from an EMBL/GenBank/DDBJ whole genome shotgun (WGS) entry which is preliminary data.</text>
</comment>
<protein>
    <submittedName>
        <fullName evidence="2">Uncharacterized protein</fullName>
    </submittedName>
</protein>
<evidence type="ECO:0000256" key="1">
    <source>
        <dbReference type="SAM" id="MobiDB-lite"/>
    </source>
</evidence>
<feature type="region of interest" description="Disordered" evidence="1">
    <location>
        <begin position="43"/>
        <end position="66"/>
    </location>
</feature>
<gene>
    <name evidence="2" type="ORF">BGZ65_006912</name>
</gene>
<keyword evidence="3" id="KW-1185">Reference proteome</keyword>
<dbReference type="Proteomes" id="UP000749646">
    <property type="component" value="Unassembled WGS sequence"/>
</dbReference>
<dbReference type="SUPFAM" id="SSF52047">
    <property type="entry name" value="RNI-like"/>
    <property type="match status" value="1"/>
</dbReference>
<dbReference type="InterPro" id="IPR032675">
    <property type="entry name" value="LRR_dom_sf"/>
</dbReference>
<dbReference type="OrthoDB" id="2403082at2759"/>
<evidence type="ECO:0000313" key="2">
    <source>
        <dbReference type="EMBL" id="KAF9927177.1"/>
    </source>
</evidence>
<organism evidence="2 3">
    <name type="scientific">Modicella reniformis</name>
    <dbReference type="NCBI Taxonomy" id="1440133"/>
    <lineage>
        <taxon>Eukaryota</taxon>
        <taxon>Fungi</taxon>
        <taxon>Fungi incertae sedis</taxon>
        <taxon>Mucoromycota</taxon>
        <taxon>Mortierellomycotina</taxon>
        <taxon>Mortierellomycetes</taxon>
        <taxon>Mortierellales</taxon>
        <taxon>Mortierellaceae</taxon>
        <taxon>Modicella</taxon>
    </lineage>
</organism>
<evidence type="ECO:0000313" key="3">
    <source>
        <dbReference type="Proteomes" id="UP000749646"/>
    </source>
</evidence>
<sequence>MALALRHWHMFKAATDDLPRYNNGRIQTTQRGQAPTTVSLRLKGGDHSGNTSQAIHINNPSHSHHPTKPITNAITIPGTTTTALEQVKLNRITRLLQLLIACTSVQARLPALRYPGYGQQWIRAPCRVDYLQHYIDQQQGGEIMIQCFHLLFADLIQCRSDDETQGLGSGIIPIAPPDKEAYRVLYQIQREFMTHCALRIRTLSFSVAQTVEHAISLVPQLVAVTRLELTDLEAIAESRSTTDAVEKVLDFVKSHRMLFGPILKDLSLAGQPTGNYKLLTVPNSPMSPTMTGLTTPPTSVPSSPTTPFGPWSSSPFADSYTTRVPSITNKNHQNNILAIIEAIKDPERIDALGWTSAILYLDRIPPTELKSLWLSFAFPPSESVDSKAARLSEYLDRCRKLEELRAPIRRPDVFGWAAHEKKSSLICAPILAGSKTKRLPNLRRIHLQGPSHELMDCLLDAAFAFQDTLQDLEACSRLPVWQPTILDWEWYMPQLTRLRLEGQISMHFSLDALQRCPVLEELSLSTFATEDSNDQRPEHLIQNPHQHHYNHLPHQYQHHQPQYHYHQIPDPAAGLLMYIRSQEMHRIGSCTRLKTLRLAGPWPIPDIALRRVADRCKRLRELALDRTLRTTTGGVLLAVENMHKLERLDLRMDVEDLHLVRVVARKLPSLSHVRVTSLRRE</sequence>
<dbReference type="AlphaFoldDB" id="A0A9P6IJL5"/>
<reference evidence="2" key="1">
    <citation type="journal article" date="2020" name="Fungal Divers.">
        <title>Resolving the Mortierellaceae phylogeny through synthesis of multi-gene phylogenetics and phylogenomics.</title>
        <authorList>
            <person name="Vandepol N."/>
            <person name="Liber J."/>
            <person name="Desiro A."/>
            <person name="Na H."/>
            <person name="Kennedy M."/>
            <person name="Barry K."/>
            <person name="Grigoriev I.V."/>
            <person name="Miller A.N."/>
            <person name="O'Donnell K."/>
            <person name="Stajich J.E."/>
            <person name="Bonito G."/>
        </authorList>
    </citation>
    <scope>NUCLEOTIDE SEQUENCE</scope>
    <source>
        <strain evidence="2">MES-2147</strain>
    </source>
</reference>
<dbReference type="EMBL" id="JAAAHW010010350">
    <property type="protein sequence ID" value="KAF9927177.1"/>
    <property type="molecule type" value="Genomic_DNA"/>
</dbReference>
<dbReference type="PANTHER" id="PTHR38926">
    <property type="entry name" value="F-BOX DOMAIN CONTAINING PROTEIN, EXPRESSED"/>
    <property type="match status" value="1"/>
</dbReference>
<name>A0A9P6IJL5_9FUNG</name>
<dbReference type="PANTHER" id="PTHR38926:SF72">
    <property type="entry name" value="IM:7136021-RELATED"/>
    <property type="match status" value="1"/>
</dbReference>
<dbReference type="Gene3D" id="3.80.10.10">
    <property type="entry name" value="Ribonuclease Inhibitor"/>
    <property type="match status" value="1"/>
</dbReference>